<dbReference type="EMBL" id="NPEX01000413">
    <property type="protein sequence ID" value="RAI37785.1"/>
    <property type="molecule type" value="Genomic_DNA"/>
</dbReference>
<dbReference type="PIRSF" id="PIRSF000103">
    <property type="entry name" value="HIBADH"/>
    <property type="match status" value="1"/>
</dbReference>
<dbReference type="AlphaFoldDB" id="A0A327KJX5"/>
<dbReference type="Gene3D" id="1.10.1040.10">
    <property type="entry name" value="N-(1-d-carboxylethyl)-l-norvaline Dehydrogenase, domain 2"/>
    <property type="match status" value="1"/>
</dbReference>
<keyword evidence="2" id="KW-0520">NAD</keyword>
<dbReference type="RefSeq" id="WP_111422816.1">
    <property type="nucleotide sequence ID" value="NZ_NPEX01000413.1"/>
</dbReference>
<dbReference type="GO" id="GO:0050661">
    <property type="term" value="F:NADP binding"/>
    <property type="evidence" value="ECO:0007669"/>
    <property type="project" value="InterPro"/>
</dbReference>
<dbReference type="SUPFAM" id="SSF51735">
    <property type="entry name" value="NAD(P)-binding Rossmann-fold domains"/>
    <property type="match status" value="1"/>
</dbReference>
<dbReference type="SUPFAM" id="SSF48179">
    <property type="entry name" value="6-phosphogluconate dehydrogenase C-terminal domain-like"/>
    <property type="match status" value="1"/>
</dbReference>
<dbReference type="OrthoDB" id="9812907at2"/>
<name>A0A327KJX5_9BRAD</name>
<feature type="domain" description="6-phosphogluconate dehydrogenase NADP-binding" evidence="4">
    <location>
        <begin position="8"/>
        <end position="160"/>
    </location>
</feature>
<protein>
    <recommendedName>
        <fullName evidence="8">Oxidoreductase</fullName>
    </recommendedName>
</protein>
<dbReference type="InterPro" id="IPR015815">
    <property type="entry name" value="HIBADH-related"/>
</dbReference>
<evidence type="ECO:0000313" key="6">
    <source>
        <dbReference type="EMBL" id="RAI37785.1"/>
    </source>
</evidence>
<keyword evidence="7" id="KW-1185">Reference proteome</keyword>
<dbReference type="Proteomes" id="UP000249130">
    <property type="component" value="Unassembled WGS sequence"/>
</dbReference>
<gene>
    <name evidence="6" type="ORF">CH341_29040</name>
</gene>
<dbReference type="Pfam" id="PF03446">
    <property type="entry name" value="NAD_binding_2"/>
    <property type="match status" value="1"/>
</dbReference>
<dbReference type="InterPro" id="IPR013328">
    <property type="entry name" value="6PGD_dom2"/>
</dbReference>
<keyword evidence="1" id="KW-0560">Oxidoreductase</keyword>
<dbReference type="GO" id="GO:0016491">
    <property type="term" value="F:oxidoreductase activity"/>
    <property type="evidence" value="ECO:0007669"/>
    <property type="project" value="UniProtKB-KW"/>
</dbReference>
<evidence type="ECO:0008006" key="8">
    <source>
        <dbReference type="Google" id="ProtNLM"/>
    </source>
</evidence>
<dbReference type="InterPro" id="IPR036291">
    <property type="entry name" value="NAD(P)-bd_dom_sf"/>
</dbReference>
<evidence type="ECO:0000259" key="5">
    <source>
        <dbReference type="Pfam" id="PF14833"/>
    </source>
</evidence>
<proteinExistence type="predicted"/>
<dbReference type="InterPro" id="IPR006115">
    <property type="entry name" value="6PGDH_NADP-bd"/>
</dbReference>
<dbReference type="Pfam" id="PF14833">
    <property type="entry name" value="NAD_binding_11"/>
    <property type="match status" value="1"/>
</dbReference>
<dbReference type="InterPro" id="IPR029154">
    <property type="entry name" value="HIBADH-like_NADP-bd"/>
</dbReference>
<dbReference type="PANTHER" id="PTHR43060:SF15">
    <property type="entry name" value="3-HYDROXYISOBUTYRATE DEHYDROGENASE-LIKE 1, MITOCHONDRIAL-RELATED"/>
    <property type="match status" value="1"/>
</dbReference>
<evidence type="ECO:0000256" key="1">
    <source>
        <dbReference type="ARBA" id="ARBA00023002"/>
    </source>
</evidence>
<evidence type="ECO:0000259" key="4">
    <source>
        <dbReference type="Pfam" id="PF03446"/>
    </source>
</evidence>
<accession>A0A327KJX5</accession>
<organism evidence="6 7">
    <name type="scientific">Rhodoplanes roseus</name>
    <dbReference type="NCBI Taxonomy" id="29409"/>
    <lineage>
        <taxon>Bacteria</taxon>
        <taxon>Pseudomonadati</taxon>
        <taxon>Pseudomonadota</taxon>
        <taxon>Alphaproteobacteria</taxon>
        <taxon>Hyphomicrobiales</taxon>
        <taxon>Nitrobacteraceae</taxon>
        <taxon>Rhodoplanes</taxon>
    </lineage>
</organism>
<feature type="domain" description="3-hydroxyisobutyrate dehydrogenase-like NAD-binding" evidence="5">
    <location>
        <begin position="166"/>
        <end position="286"/>
    </location>
</feature>
<reference evidence="6 7" key="1">
    <citation type="submission" date="2017-07" db="EMBL/GenBank/DDBJ databases">
        <title>Draft Genome Sequences of Select Purple Nonsulfur Bacteria.</title>
        <authorList>
            <person name="Lasarre B."/>
            <person name="Mckinlay J.B."/>
        </authorList>
    </citation>
    <scope>NUCLEOTIDE SEQUENCE [LARGE SCALE GENOMIC DNA]</scope>
    <source>
        <strain evidence="6 7">DSM 5909</strain>
    </source>
</reference>
<dbReference type="PANTHER" id="PTHR43060">
    <property type="entry name" value="3-HYDROXYISOBUTYRATE DEHYDROGENASE-LIKE 1, MITOCHONDRIAL-RELATED"/>
    <property type="match status" value="1"/>
</dbReference>
<dbReference type="InterPro" id="IPR008927">
    <property type="entry name" value="6-PGluconate_DH-like_C_sf"/>
</dbReference>
<evidence type="ECO:0000313" key="7">
    <source>
        <dbReference type="Proteomes" id="UP000249130"/>
    </source>
</evidence>
<comment type="caution">
    <text evidence="6">The sequence shown here is derived from an EMBL/GenBank/DDBJ whole genome shotgun (WGS) entry which is preliminary data.</text>
</comment>
<evidence type="ECO:0000256" key="2">
    <source>
        <dbReference type="ARBA" id="ARBA00023027"/>
    </source>
</evidence>
<feature type="active site" evidence="3">
    <location>
        <position position="172"/>
    </location>
</feature>
<dbReference type="GO" id="GO:0051287">
    <property type="term" value="F:NAD binding"/>
    <property type="evidence" value="ECO:0007669"/>
    <property type="project" value="InterPro"/>
</dbReference>
<evidence type="ECO:0000256" key="3">
    <source>
        <dbReference type="PIRSR" id="PIRSR000103-1"/>
    </source>
</evidence>
<sequence length="302" mass="31485">MARSKGAVGIVGLGIMGGAFAKNLVAAGWRVTGYDIDPARRRTMARLGVTIAPDIAATAAAAPFVITSLPSPQALRDVVDAIVAAKLPGKIIAEASTFTLDDKIAAETALRKAGHTLLDTPMSGTGAQAAVKDLVVLASGDSKAIKTARPMLEGFSRVVYDLGVFGNGSRMKYVANLLVAIHNVASAEAMVLAMKAGLDPKQVVEVIKAGAGTSRMFEARAPMMAADKYEPPTMKIKVWQKDMDVIGAFADSLGVPTPTFNATMPIYAAARSLGLGMQDTGAVCTVLEGLAGVKRSKTRRKR</sequence>
<dbReference type="Gene3D" id="3.40.50.720">
    <property type="entry name" value="NAD(P)-binding Rossmann-like Domain"/>
    <property type="match status" value="1"/>
</dbReference>